<dbReference type="EMBL" id="MU032344">
    <property type="protein sequence ID" value="KAF3769802.1"/>
    <property type="molecule type" value="Genomic_DNA"/>
</dbReference>
<dbReference type="RefSeq" id="XP_040780763.1">
    <property type="nucleotide sequence ID" value="XM_040914912.1"/>
</dbReference>
<gene>
    <name evidence="2" type="ORF">M406DRAFT_100586</name>
</gene>
<keyword evidence="3" id="KW-1185">Reference proteome</keyword>
<keyword evidence="1" id="KW-0812">Transmembrane</keyword>
<proteinExistence type="predicted"/>
<accession>A0A9P5CTL5</accession>
<dbReference type="AlphaFoldDB" id="A0A9P5CTL5"/>
<comment type="caution">
    <text evidence="2">The sequence shown here is derived from an EMBL/GenBank/DDBJ whole genome shotgun (WGS) entry which is preliminary data.</text>
</comment>
<feature type="non-terminal residue" evidence="2">
    <location>
        <position position="1"/>
    </location>
</feature>
<dbReference type="GeneID" id="63832041"/>
<keyword evidence="1" id="KW-1133">Transmembrane helix</keyword>
<evidence type="ECO:0000313" key="2">
    <source>
        <dbReference type="EMBL" id="KAF3769802.1"/>
    </source>
</evidence>
<feature type="transmembrane region" description="Helical" evidence="1">
    <location>
        <begin position="55"/>
        <end position="74"/>
    </location>
</feature>
<evidence type="ECO:0000313" key="3">
    <source>
        <dbReference type="Proteomes" id="UP000803844"/>
    </source>
</evidence>
<keyword evidence="1" id="KW-0472">Membrane</keyword>
<protein>
    <submittedName>
        <fullName evidence="2">Uncharacterized protein</fullName>
    </submittedName>
</protein>
<dbReference type="Proteomes" id="UP000803844">
    <property type="component" value="Unassembled WGS sequence"/>
</dbReference>
<reference evidence="2" key="1">
    <citation type="journal article" date="2020" name="Phytopathology">
        <title>Genome sequence of the chestnut blight fungus Cryphonectria parasitica EP155: A fundamental resource for an archetypical invasive plant pathogen.</title>
        <authorList>
            <person name="Crouch J.A."/>
            <person name="Dawe A."/>
            <person name="Aerts A."/>
            <person name="Barry K."/>
            <person name="Churchill A.C.L."/>
            <person name="Grimwood J."/>
            <person name="Hillman B."/>
            <person name="Milgroom M.G."/>
            <person name="Pangilinan J."/>
            <person name="Smith M."/>
            <person name="Salamov A."/>
            <person name="Schmutz J."/>
            <person name="Yadav J."/>
            <person name="Grigoriev I.V."/>
            <person name="Nuss D."/>
        </authorList>
    </citation>
    <scope>NUCLEOTIDE SEQUENCE</scope>
    <source>
        <strain evidence="2">EP155</strain>
    </source>
</reference>
<sequence>SKVGCVGVGVGVWVGESFCPSIFEGNGRVSGSIGLEPLTGLKDLLGGGGRARVCWSVGVYCVSCAPLGCCCLVLSTPSRRRRSGSVRPNQPRLCPVILRIGCSGT</sequence>
<name>A0A9P5CTL5_CRYP1</name>
<organism evidence="2 3">
    <name type="scientific">Cryphonectria parasitica (strain ATCC 38755 / EP155)</name>
    <dbReference type="NCBI Taxonomy" id="660469"/>
    <lineage>
        <taxon>Eukaryota</taxon>
        <taxon>Fungi</taxon>
        <taxon>Dikarya</taxon>
        <taxon>Ascomycota</taxon>
        <taxon>Pezizomycotina</taxon>
        <taxon>Sordariomycetes</taxon>
        <taxon>Sordariomycetidae</taxon>
        <taxon>Diaporthales</taxon>
        <taxon>Cryphonectriaceae</taxon>
        <taxon>Cryphonectria-Endothia species complex</taxon>
        <taxon>Cryphonectria</taxon>
    </lineage>
</organism>
<evidence type="ECO:0000256" key="1">
    <source>
        <dbReference type="SAM" id="Phobius"/>
    </source>
</evidence>